<evidence type="ECO:0000313" key="4">
    <source>
        <dbReference type="Proteomes" id="UP000075714"/>
    </source>
</evidence>
<dbReference type="STRING" id="33097.A0A150G007"/>
<dbReference type="InterPro" id="IPR015947">
    <property type="entry name" value="PUA-like_sf"/>
</dbReference>
<dbReference type="Pfam" id="PF02190">
    <property type="entry name" value="LON_substr_bdg"/>
    <property type="match status" value="1"/>
</dbReference>
<dbReference type="OrthoDB" id="529006at2759"/>
<organism evidence="3 4">
    <name type="scientific">Gonium pectorale</name>
    <name type="common">Green alga</name>
    <dbReference type="NCBI Taxonomy" id="33097"/>
    <lineage>
        <taxon>Eukaryota</taxon>
        <taxon>Viridiplantae</taxon>
        <taxon>Chlorophyta</taxon>
        <taxon>core chlorophytes</taxon>
        <taxon>Chlorophyceae</taxon>
        <taxon>CS clade</taxon>
        <taxon>Chlamydomonadales</taxon>
        <taxon>Volvocaceae</taxon>
        <taxon>Gonium</taxon>
    </lineage>
</organism>
<dbReference type="PANTHER" id="PTHR46732">
    <property type="entry name" value="ATP-DEPENDENT PROTEASE LA (LON) DOMAIN PROTEIN"/>
    <property type="match status" value="1"/>
</dbReference>
<sequence>MLPTSRGQLHVFEPRYLQLFEDLATKAGAPVDKAQGLRFGHILDPAVAPASHMADAVGESVKMPRLAVLATVKAVERTPMGTLLLDYEVSKRIKLLSIWQTQPYLLAAACFVADSVAPSDEVAVEELEWELYRQLQEVDRLNRQLQGSQTGLPESVHRYAPPVRPSRPRTIADYLSEAGHPAGAAISMWQRHGSVYGNLKQGRNPVEDPYAVRRSSLDVGGVLTERLGKDTRQELFSFAAAGMLELGQAEALALLASTDRAARLRWVSAAVGPFLEQQRAKASVERALKGSNSSGGGSGGGAAAL</sequence>
<gene>
    <name evidence="3" type="ORF">GPECTOR_99g814</name>
</gene>
<keyword evidence="4" id="KW-1185">Reference proteome</keyword>
<dbReference type="Proteomes" id="UP000075714">
    <property type="component" value="Unassembled WGS sequence"/>
</dbReference>
<feature type="region of interest" description="Disordered" evidence="1">
    <location>
        <begin position="286"/>
        <end position="305"/>
    </location>
</feature>
<feature type="domain" description="Lon N-terminal" evidence="2">
    <location>
        <begin position="2"/>
        <end position="265"/>
    </location>
</feature>
<dbReference type="InterPro" id="IPR003111">
    <property type="entry name" value="Lon_prtase_N"/>
</dbReference>
<comment type="caution">
    <text evidence="3">The sequence shown here is derived from an EMBL/GenBank/DDBJ whole genome shotgun (WGS) entry which is preliminary data.</text>
</comment>
<proteinExistence type="predicted"/>
<accession>A0A150G007</accession>
<evidence type="ECO:0000256" key="1">
    <source>
        <dbReference type="SAM" id="MobiDB-lite"/>
    </source>
</evidence>
<dbReference type="AlphaFoldDB" id="A0A150G007"/>
<dbReference type="PANTHER" id="PTHR46732:SF5">
    <property type="entry name" value="ATP-DEPENDENT PROTEASE LA (LON) DOMAIN PROTEIN"/>
    <property type="match status" value="1"/>
</dbReference>
<reference evidence="4" key="1">
    <citation type="journal article" date="2016" name="Nat. Commun.">
        <title>The Gonium pectorale genome demonstrates co-option of cell cycle regulation during the evolution of multicellularity.</title>
        <authorList>
            <person name="Hanschen E.R."/>
            <person name="Marriage T.N."/>
            <person name="Ferris P.J."/>
            <person name="Hamaji T."/>
            <person name="Toyoda A."/>
            <person name="Fujiyama A."/>
            <person name="Neme R."/>
            <person name="Noguchi H."/>
            <person name="Minakuchi Y."/>
            <person name="Suzuki M."/>
            <person name="Kawai-Toyooka H."/>
            <person name="Smith D.R."/>
            <person name="Sparks H."/>
            <person name="Anderson J."/>
            <person name="Bakaric R."/>
            <person name="Luria V."/>
            <person name="Karger A."/>
            <person name="Kirschner M.W."/>
            <person name="Durand P.M."/>
            <person name="Michod R.E."/>
            <person name="Nozaki H."/>
            <person name="Olson B.J."/>
        </authorList>
    </citation>
    <scope>NUCLEOTIDE SEQUENCE [LARGE SCALE GENOMIC DNA]</scope>
    <source>
        <strain evidence="4">NIES-2863</strain>
    </source>
</reference>
<feature type="compositionally biased region" description="Gly residues" evidence="1">
    <location>
        <begin position="293"/>
        <end position="305"/>
    </location>
</feature>
<evidence type="ECO:0000313" key="3">
    <source>
        <dbReference type="EMBL" id="KXZ43179.1"/>
    </source>
</evidence>
<name>A0A150G007_GONPE</name>
<dbReference type="EMBL" id="LSYV01000100">
    <property type="protein sequence ID" value="KXZ43179.1"/>
    <property type="molecule type" value="Genomic_DNA"/>
</dbReference>
<evidence type="ECO:0000259" key="2">
    <source>
        <dbReference type="Pfam" id="PF02190"/>
    </source>
</evidence>
<dbReference type="SUPFAM" id="SSF88697">
    <property type="entry name" value="PUA domain-like"/>
    <property type="match status" value="1"/>
</dbReference>
<dbReference type="Gene3D" id="2.30.130.40">
    <property type="entry name" value="LON domain-like"/>
    <property type="match status" value="1"/>
</dbReference>
<protein>
    <recommendedName>
        <fullName evidence="2">Lon N-terminal domain-containing protein</fullName>
    </recommendedName>
</protein>
<dbReference type="InterPro" id="IPR046336">
    <property type="entry name" value="Lon_prtase_N_sf"/>
</dbReference>